<dbReference type="AlphaFoldDB" id="A0A0N4URH3"/>
<evidence type="ECO:0000313" key="3">
    <source>
        <dbReference type="Proteomes" id="UP000274756"/>
    </source>
</evidence>
<protein>
    <submittedName>
        <fullName evidence="4">Conserved domain protein</fullName>
    </submittedName>
</protein>
<name>A0A0N4URH3_DRAME</name>
<accession>A0A0N4URH3</accession>
<dbReference type="WBParaSite" id="DME_0001065401-mRNA-1">
    <property type="protein sequence ID" value="DME_0001065401-mRNA-1"/>
    <property type="gene ID" value="DME_0001065401"/>
</dbReference>
<reference evidence="4" key="1">
    <citation type="submission" date="2017-02" db="UniProtKB">
        <authorList>
            <consortium name="WormBaseParasite"/>
        </authorList>
    </citation>
    <scope>IDENTIFICATION</scope>
</reference>
<dbReference type="EMBL" id="UYYG01000270">
    <property type="protein sequence ID" value="VDN54097.1"/>
    <property type="molecule type" value="Genomic_DNA"/>
</dbReference>
<gene>
    <name evidence="1" type="ORF">DME_LOCUS4070</name>
</gene>
<reference evidence="1 3" key="2">
    <citation type="submission" date="2018-11" db="EMBL/GenBank/DDBJ databases">
        <authorList>
            <consortium name="Pathogen Informatics"/>
        </authorList>
    </citation>
    <scope>NUCLEOTIDE SEQUENCE [LARGE SCALE GENOMIC DNA]</scope>
</reference>
<dbReference type="Proteomes" id="UP000274756">
    <property type="component" value="Unassembled WGS sequence"/>
</dbReference>
<dbReference type="STRING" id="318479.A0A0N4URH3"/>
<evidence type="ECO:0000313" key="2">
    <source>
        <dbReference type="Proteomes" id="UP000038040"/>
    </source>
</evidence>
<keyword evidence="3" id="KW-1185">Reference proteome</keyword>
<sequence>MVTDAAQAFGAKITGLFKKGPAYLDYPKSEPYEGRIMLTDRIAEVEQEPLEQHVSVYHIGRYDEPITGKIEFIFKK</sequence>
<evidence type="ECO:0000313" key="1">
    <source>
        <dbReference type="EMBL" id="VDN54097.1"/>
    </source>
</evidence>
<dbReference type="Proteomes" id="UP000038040">
    <property type="component" value="Unplaced"/>
</dbReference>
<dbReference type="OrthoDB" id="5867360at2759"/>
<organism evidence="2 4">
    <name type="scientific">Dracunculus medinensis</name>
    <name type="common">Guinea worm</name>
    <dbReference type="NCBI Taxonomy" id="318479"/>
    <lineage>
        <taxon>Eukaryota</taxon>
        <taxon>Metazoa</taxon>
        <taxon>Ecdysozoa</taxon>
        <taxon>Nematoda</taxon>
        <taxon>Chromadorea</taxon>
        <taxon>Rhabditida</taxon>
        <taxon>Spirurina</taxon>
        <taxon>Dracunculoidea</taxon>
        <taxon>Dracunculidae</taxon>
        <taxon>Dracunculus</taxon>
    </lineage>
</organism>
<evidence type="ECO:0000313" key="4">
    <source>
        <dbReference type="WBParaSite" id="DME_0001065401-mRNA-1"/>
    </source>
</evidence>
<proteinExistence type="predicted"/>